<comment type="caution">
    <text evidence="1">The sequence shown here is derived from an EMBL/GenBank/DDBJ whole genome shotgun (WGS) entry which is preliminary data.</text>
</comment>
<protein>
    <submittedName>
        <fullName evidence="1">Uncharacterized protein</fullName>
    </submittedName>
</protein>
<name>A0ABU7JTM5_9NOCA</name>
<proteinExistence type="predicted"/>
<dbReference type="Proteomes" id="UP001331936">
    <property type="component" value="Unassembled WGS sequence"/>
</dbReference>
<sequence>MQLPDKSLLLTGGSAVTLDDMITEKRTLISWDAPHCLGDERGRADWYAVAQEIGCTPEAAR</sequence>
<dbReference type="RefSeq" id="WP_330152778.1">
    <property type="nucleotide sequence ID" value="NZ_JAUZMZ010000080.1"/>
</dbReference>
<organism evidence="1 2">
    <name type="scientific">Rhodococcus chondri</name>
    <dbReference type="NCBI Taxonomy" id="3065941"/>
    <lineage>
        <taxon>Bacteria</taxon>
        <taxon>Bacillati</taxon>
        <taxon>Actinomycetota</taxon>
        <taxon>Actinomycetes</taxon>
        <taxon>Mycobacteriales</taxon>
        <taxon>Nocardiaceae</taxon>
        <taxon>Rhodococcus</taxon>
    </lineage>
</organism>
<keyword evidence="2" id="KW-1185">Reference proteome</keyword>
<evidence type="ECO:0000313" key="1">
    <source>
        <dbReference type="EMBL" id="MEE2033373.1"/>
    </source>
</evidence>
<reference evidence="1 2" key="1">
    <citation type="submission" date="2023-08" db="EMBL/GenBank/DDBJ databases">
        <authorList>
            <person name="Girao M."/>
            <person name="Carvalho M.F."/>
        </authorList>
    </citation>
    <scope>NUCLEOTIDE SEQUENCE [LARGE SCALE GENOMIC DNA]</scope>
    <source>
        <strain evidence="1 2">CC-R104</strain>
    </source>
</reference>
<evidence type="ECO:0000313" key="2">
    <source>
        <dbReference type="Proteomes" id="UP001331936"/>
    </source>
</evidence>
<accession>A0ABU7JTM5</accession>
<dbReference type="EMBL" id="JAUZMZ010000080">
    <property type="protein sequence ID" value="MEE2033373.1"/>
    <property type="molecule type" value="Genomic_DNA"/>
</dbReference>
<gene>
    <name evidence="1" type="ORF">Q8814_14825</name>
</gene>